<feature type="region of interest" description="Disordered" evidence="5">
    <location>
        <begin position="1167"/>
        <end position="1204"/>
    </location>
</feature>
<reference evidence="7 8" key="1">
    <citation type="submission" date="2023-09" db="EMBL/GenBank/DDBJ databases">
        <title>Pangenome analysis of Batrachochytrium dendrobatidis and related Chytrids.</title>
        <authorList>
            <person name="Yacoub M.N."/>
            <person name="Stajich J.E."/>
            <person name="James T.Y."/>
        </authorList>
    </citation>
    <scope>NUCLEOTIDE SEQUENCE [LARGE SCALE GENOMIC DNA]</scope>
    <source>
        <strain evidence="7 8">JEL0888</strain>
    </source>
</reference>
<sequence>MRLVGMPAKQNPSISDDDASQMPDVDLTAVASPEFRSGNRSVAFKAQTIDIGNSCHHCRQKDSITLVRCDAMVDSNEGSYRCTVRFHPSCLWAGYRLDADAIAQYKLSQGPWICPKCTDCCTLVNQLIARAHQSIGASWSPSDPVNSERRKFPGEGKKNSWKVKKVRRSYSATSRMDRPKRSLSRAKYVDLFADGDENSGEQNSDDDERIDDDGDSAEELLEDSRGVDSFQSQHSSQSRPRRLIGVFVPRKKVCLVPAPASIAHVNGAAVAAGAAPAAQADPEVALAGGELVDSPKAAMHKHSADLAALDVANEALDNVATASPEIASESIPDGDATVSGDITLAAGDVSACSSGSDKPVQLGQALAVLVERPPNVAQMLVAASPTPRFTLRLPQSQPAVLHVDIDPALTGHVRKHAASTEPKDAADIRGDADAGSGCADNTSDGRSIRTKRDALRIWAARRDARTHLAEGDVPEADDWRASIRADVHHRYVLCGKVFSAWTAFVRERHGERANETRAILHDERARKRHLAQLQDQLARHVCERSLRRDAFMRWLSALDTRVERRESLASAEQVSRRSLLRTGLHTWADAYSRHEMRAVQHASAVHFDSLLTMRRSLAKWRLRSMHARVLRDRDGTADWFHHRQMYRRALGTWRVETARRLRAYQKAHELSELLDRHAKKRVFNGLRSIVRMNYRAILHHRRQMARRALTRWNAITQDRLVRRDSEELAPGAAHHRRRLLFLALEAWKEHVVAARAERASIDKAESHFKRQLARKVLVALHNRAQAAKAKQQREQQADSWRRSALMRRAWSAWSLAAYETWQTTVKMKRAAEFRQWAVVRNVFDTLRANAVQRREQREKRDVVDVFYKTMLLRRVLRGWAEHAEQTHIWRDQERQAVRFRYFGLASGCLMVWHKQTGLMSRMFSAWRDRTIASLQARQLADAFVQLREQDQKMTTAMQIQFRRQTLLRRAMSVWVKARPDWHAVYVASHVRPIAFWGLTLSRKAFVAWRDYVVRQRAARERLEDARQWRSNELARIAARRLLEADSDAHAARLKMLPSHRQSEMTERERALASRYAQRWRLAAIRSADAAGHRGLQRRPFQHGLSRLMADAPPVPLSLFASSDQAAITSSDLSASGPPVSRISLRQRPKPREPEFMFDSATGVFERLSPDQKQQSSPHQHQHQRPVAVAERPATPSATPVPAQSVPFASTHTATGRVDAHAPLTPTGTSPPTAAAGLAAASSSLPTLTAAELADIDAAIARCTAEHAAHRRNVTRLAEMQAVLDAYLDGDHGVLQRGLGAHNRHDENVDGSGAGQCTSLLDLYDQIRTLKRQTSQFESRQRVMQSEIEGLKARLRQSLPMAIK</sequence>
<feature type="compositionally biased region" description="Basic and acidic residues" evidence="5">
    <location>
        <begin position="421"/>
        <end position="432"/>
    </location>
</feature>
<dbReference type="InterPro" id="IPR052270">
    <property type="entry name" value="CACF_protein"/>
</dbReference>
<feature type="compositionally biased region" description="Basic residues" evidence="5">
    <location>
        <begin position="159"/>
        <end position="168"/>
    </location>
</feature>
<evidence type="ECO:0000256" key="3">
    <source>
        <dbReference type="ARBA" id="ARBA00023163"/>
    </source>
</evidence>
<feature type="region of interest" description="Disordered" evidence="5">
    <location>
        <begin position="136"/>
        <end position="182"/>
    </location>
</feature>
<keyword evidence="2" id="KW-0805">Transcription regulation</keyword>
<keyword evidence="8" id="KW-1185">Reference proteome</keyword>
<feature type="compositionally biased region" description="Basic and acidic residues" evidence="5">
    <location>
        <begin position="146"/>
        <end position="158"/>
    </location>
</feature>
<feature type="compositionally biased region" description="Polar residues" evidence="5">
    <location>
        <begin position="136"/>
        <end position="145"/>
    </location>
</feature>
<dbReference type="PANTHER" id="PTHR22028">
    <property type="entry name" value="SFI1 SPINDLE BODY DOMAIN-CONTAINING PROTEIN-RELATED"/>
    <property type="match status" value="1"/>
</dbReference>
<keyword evidence="4" id="KW-0539">Nucleus</keyword>
<feature type="region of interest" description="Disordered" evidence="5">
    <location>
        <begin position="416"/>
        <end position="446"/>
    </location>
</feature>
<keyword evidence="3" id="KW-0804">Transcription</keyword>
<evidence type="ECO:0000256" key="2">
    <source>
        <dbReference type="ARBA" id="ARBA00023015"/>
    </source>
</evidence>
<name>A0ABR4NAM1_9FUNG</name>
<dbReference type="Pfam" id="PF10497">
    <property type="entry name" value="zf-4CXXC_R1"/>
    <property type="match status" value="1"/>
</dbReference>
<feature type="domain" description="Zinc-finger" evidence="6">
    <location>
        <begin position="50"/>
        <end position="125"/>
    </location>
</feature>
<evidence type="ECO:0000313" key="7">
    <source>
        <dbReference type="EMBL" id="KAL2916572.1"/>
    </source>
</evidence>
<protein>
    <recommendedName>
        <fullName evidence="6">Zinc-finger domain-containing protein</fullName>
    </recommendedName>
</protein>
<evidence type="ECO:0000256" key="1">
    <source>
        <dbReference type="ARBA" id="ARBA00004123"/>
    </source>
</evidence>
<organism evidence="7 8">
    <name type="scientific">Polyrhizophydium stewartii</name>
    <dbReference type="NCBI Taxonomy" id="2732419"/>
    <lineage>
        <taxon>Eukaryota</taxon>
        <taxon>Fungi</taxon>
        <taxon>Fungi incertae sedis</taxon>
        <taxon>Chytridiomycota</taxon>
        <taxon>Chytridiomycota incertae sedis</taxon>
        <taxon>Chytridiomycetes</taxon>
        <taxon>Rhizophydiales</taxon>
        <taxon>Rhizophydiales incertae sedis</taxon>
        <taxon>Polyrhizophydium</taxon>
    </lineage>
</organism>
<feature type="region of interest" description="Disordered" evidence="5">
    <location>
        <begin position="1"/>
        <end position="21"/>
    </location>
</feature>
<comment type="caution">
    <text evidence="7">The sequence shown here is derived from an EMBL/GenBank/DDBJ whole genome shotgun (WGS) entry which is preliminary data.</text>
</comment>
<evidence type="ECO:0000259" key="6">
    <source>
        <dbReference type="Pfam" id="PF10497"/>
    </source>
</evidence>
<evidence type="ECO:0000313" key="8">
    <source>
        <dbReference type="Proteomes" id="UP001527925"/>
    </source>
</evidence>
<dbReference type="PANTHER" id="PTHR22028:SF9">
    <property type="entry name" value="SFI1 SPINDLE BODY DOMAIN-CONTAINING PROTEIN"/>
    <property type="match status" value="1"/>
</dbReference>
<dbReference type="InterPro" id="IPR018866">
    <property type="entry name" value="Znf-4CXXC_R1"/>
</dbReference>
<gene>
    <name evidence="7" type="ORF">HK105_204005</name>
</gene>
<feature type="region of interest" description="Disordered" evidence="5">
    <location>
        <begin position="194"/>
        <end position="214"/>
    </location>
</feature>
<evidence type="ECO:0000256" key="4">
    <source>
        <dbReference type="ARBA" id="ARBA00023242"/>
    </source>
</evidence>
<dbReference type="EMBL" id="JADGIZ020000016">
    <property type="protein sequence ID" value="KAL2916572.1"/>
    <property type="molecule type" value="Genomic_DNA"/>
</dbReference>
<accession>A0ABR4NAM1</accession>
<feature type="region of interest" description="Disordered" evidence="5">
    <location>
        <begin position="1129"/>
        <end position="1154"/>
    </location>
</feature>
<dbReference type="Proteomes" id="UP001527925">
    <property type="component" value="Unassembled WGS sequence"/>
</dbReference>
<evidence type="ECO:0000256" key="5">
    <source>
        <dbReference type="SAM" id="MobiDB-lite"/>
    </source>
</evidence>
<comment type="subcellular location">
    <subcellularLocation>
        <location evidence="1">Nucleus</location>
    </subcellularLocation>
</comment>
<proteinExistence type="predicted"/>